<organism evidence="7 8">
    <name type="scientific">Klebsormidium nitens</name>
    <name type="common">Green alga</name>
    <name type="synonym">Ulothrix nitens</name>
    <dbReference type="NCBI Taxonomy" id="105231"/>
    <lineage>
        <taxon>Eukaryota</taxon>
        <taxon>Viridiplantae</taxon>
        <taxon>Streptophyta</taxon>
        <taxon>Klebsormidiophyceae</taxon>
        <taxon>Klebsormidiales</taxon>
        <taxon>Klebsormidiaceae</taxon>
        <taxon>Klebsormidium</taxon>
    </lineage>
</organism>
<keyword evidence="3" id="KW-0090">Biological rhythms</keyword>
<dbReference type="STRING" id="105231.A0A1Y1HSU3"/>
<accession>A0A1Y1HSU3</accession>
<evidence type="ECO:0000313" key="8">
    <source>
        <dbReference type="Proteomes" id="UP000054558"/>
    </source>
</evidence>
<comment type="similarity">
    <text evidence="2">Belongs to the EARLY FLOWERING 4 family.</text>
</comment>
<keyword evidence="4" id="KW-0539">Nucleus</keyword>
<protein>
    <recommendedName>
        <fullName evidence="6">Protein EARLY FLOWERING 4 domain-containing protein</fullName>
    </recommendedName>
</protein>
<dbReference type="AlphaFoldDB" id="A0A1Y1HSU3"/>
<feature type="domain" description="Protein EARLY FLOWERING 4" evidence="6">
    <location>
        <begin position="38"/>
        <end position="104"/>
    </location>
</feature>
<dbReference type="PANTHER" id="PTHR33469">
    <property type="entry name" value="PROTEIN ELF4-LIKE 4"/>
    <property type="match status" value="1"/>
</dbReference>
<dbReference type="PANTHER" id="PTHR33469:SF16">
    <property type="entry name" value="PROTEIN ELF4-LIKE 4"/>
    <property type="match status" value="1"/>
</dbReference>
<sequence>MASLMPCQDLPWQKGYSENEPSTAPEALGISKEWPGAANFDKVQMILDQNRLLIKEINQNHCARRTEGLSRNVLLIRELHSNVAKVVELYREISESFVVVFGNHQVQR</sequence>
<dbReference type="OMA" id="GWETAER"/>
<dbReference type="GO" id="GO:0005634">
    <property type="term" value="C:nucleus"/>
    <property type="evidence" value="ECO:0007669"/>
    <property type="project" value="UniProtKB-SubCell"/>
</dbReference>
<dbReference type="Proteomes" id="UP000054558">
    <property type="component" value="Unassembled WGS sequence"/>
</dbReference>
<dbReference type="InterPro" id="IPR040462">
    <property type="entry name" value="EARLY_FLOWERING_4"/>
</dbReference>
<dbReference type="GO" id="GO:0042753">
    <property type="term" value="P:positive regulation of circadian rhythm"/>
    <property type="evidence" value="ECO:0007669"/>
    <property type="project" value="InterPro"/>
</dbReference>
<evidence type="ECO:0000256" key="4">
    <source>
        <dbReference type="ARBA" id="ARBA00023242"/>
    </source>
</evidence>
<evidence type="ECO:0000256" key="1">
    <source>
        <dbReference type="ARBA" id="ARBA00004123"/>
    </source>
</evidence>
<dbReference type="GO" id="GO:0048511">
    <property type="term" value="P:rhythmic process"/>
    <property type="evidence" value="ECO:0007669"/>
    <property type="project" value="UniProtKB-KW"/>
</dbReference>
<dbReference type="InterPro" id="IPR009741">
    <property type="entry name" value="EARLY_FLOWERING_4_dom"/>
</dbReference>
<feature type="region of interest" description="Disordered" evidence="5">
    <location>
        <begin position="1"/>
        <end position="26"/>
    </location>
</feature>
<proteinExistence type="inferred from homology"/>
<gene>
    <name evidence="7" type="ORF">KFL_000650150</name>
</gene>
<name>A0A1Y1HSU3_KLENI</name>
<dbReference type="OrthoDB" id="1895690at2759"/>
<dbReference type="Pfam" id="PF07011">
    <property type="entry name" value="Elf4"/>
    <property type="match status" value="1"/>
</dbReference>
<evidence type="ECO:0000256" key="3">
    <source>
        <dbReference type="ARBA" id="ARBA00023108"/>
    </source>
</evidence>
<dbReference type="EMBL" id="DF237014">
    <property type="protein sequence ID" value="GAQ80882.1"/>
    <property type="molecule type" value="Genomic_DNA"/>
</dbReference>
<evidence type="ECO:0000256" key="2">
    <source>
        <dbReference type="ARBA" id="ARBA00009514"/>
    </source>
</evidence>
<evidence type="ECO:0000259" key="6">
    <source>
        <dbReference type="Pfam" id="PF07011"/>
    </source>
</evidence>
<evidence type="ECO:0000313" key="7">
    <source>
        <dbReference type="EMBL" id="GAQ80882.1"/>
    </source>
</evidence>
<comment type="subcellular location">
    <subcellularLocation>
        <location evidence="1">Nucleus</location>
    </subcellularLocation>
</comment>
<keyword evidence="8" id="KW-1185">Reference proteome</keyword>
<evidence type="ECO:0000256" key="5">
    <source>
        <dbReference type="SAM" id="MobiDB-lite"/>
    </source>
</evidence>
<reference evidence="7 8" key="1">
    <citation type="journal article" date="2014" name="Nat. Commun.">
        <title>Klebsormidium flaccidum genome reveals primary factors for plant terrestrial adaptation.</title>
        <authorList>
            <person name="Hori K."/>
            <person name="Maruyama F."/>
            <person name="Fujisawa T."/>
            <person name="Togashi T."/>
            <person name="Yamamoto N."/>
            <person name="Seo M."/>
            <person name="Sato S."/>
            <person name="Yamada T."/>
            <person name="Mori H."/>
            <person name="Tajima N."/>
            <person name="Moriyama T."/>
            <person name="Ikeuchi M."/>
            <person name="Watanabe M."/>
            <person name="Wada H."/>
            <person name="Kobayashi K."/>
            <person name="Saito M."/>
            <person name="Masuda T."/>
            <person name="Sasaki-Sekimoto Y."/>
            <person name="Mashiguchi K."/>
            <person name="Awai K."/>
            <person name="Shimojima M."/>
            <person name="Masuda S."/>
            <person name="Iwai M."/>
            <person name="Nobusawa T."/>
            <person name="Narise T."/>
            <person name="Kondo S."/>
            <person name="Saito H."/>
            <person name="Sato R."/>
            <person name="Murakawa M."/>
            <person name="Ihara Y."/>
            <person name="Oshima-Yamada Y."/>
            <person name="Ohtaka K."/>
            <person name="Satoh M."/>
            <person name="Sonobe K."/>
            <person name="Ishii M."/>
            <person name="Ohtani R."/>
            <person name="Kanamori-Sato M."/>
            <person name="Honoki R."/>
            <person name="Miyazaki D."/>
            <person name="Mochizuki H."/>
            <person name="Umetsu J."/>
            <person name="Higashi K."/>
            <person name="Shibata D."/>
            <person name="Kamiya Y."/>
            <person name="Sato N."/>
            <person name="Nakamura Y."/>
            <person name="Tabata S."/>
            <person name="Ida S."/>
            <person name="Kurokawa K."/>
            <person name="Ohta H."/>
        </authorList>
    </citation>
    <scope>NUCLEOTIDE SEQUENCE [LARGE SCALE GENOMIC DNA]</scope>
    <source>
        <strain evidence="7 8">NIES-2285</strain>
    </source>
</reference>